<dbReference type="Proteomes" id="UP000020103">
    <property type="component" value="Unassembled WGS sequence"/>
</dbReference>
<keyword evidence="1" id="KW-0472">Membrane</keyword>
<proteinExistence type="predicted"/>
<name>A0A829QA69_9MYCO</name>
<accession>A0A829QA69</accession>
<sequence length="45" mass="4821">MFIAILVASLWVIRKTVDLISILIAIVVGALIAFGPLVLMLQAVD</sequence>
<evidence type="ECO:0000313" key="3">
    <source>
        <dbReference type="Proteomes" id="UP000020103"/>
    </source>
</evidence>
<gene>
    <name evidence="2" type="ORF">I543_4351</name>
</gene>
<organism evidence="2 3">
    <name type="scientific">Mycobacteroides abscessus 21</name>
    <dbReference type="NCBI Taxonomy" id="1299324"/>
    <lineage>
        <taxon>Bacteria</taxon>
        <taxon>Bacillati</taxon>
        <taxon>Actinomycetota</taxon>
        <taxon>Actinomycetes</taxon>
        <taxon>Mycobacteriales</taxon>
        <taxon>Mycobacteriaceae</taxon>
        <taxon>Mycobacteroides</taxon>
        <taxon>Mycobacteroides abscessus</taxon>
    </lineage>
</organism>
<dbReference type="EMBL" id="JAOF01000001">
    <property type="protein sequence ID" value="EUA49107.1"/>
    <property type="molecule type" value="Genomic_DNA"/>
</dbReference>
<keyword evidence="1" id="KW-0812">Transmembrane</keyword>
<evidence type="ECO:0000313" key="2">
    <source>
        <dbReference type="EMBL" id="EUA49107.1"/>
    </source>
</evidence>
<protein>
    <submittedName>
        <fullName evidence="2">Putative membrane protein</fullName>
    </submittedName>
</protein>
<dbReference type="AlphaFoldDB" id="A0A829QA69"/>
<comment type="caution">
    <text evidence="2">The sequence shown here is derived from an EMBL/GenBank/DDBJ whole genome shotgun (WGS) entry which is preliminary data.</text>
</comment>
<feature type="transmembrane region" description="Helical" evidence="1">
    <location>
        <begin position="20"/>
        <end position="41"/>
    </location>
</feature>
<reference evidence="2 3" key="1">
    <citation type="submission" date="2013-12" db="EMBL/GenBank/DDBJ databases">
        <authorList>
            <person name="Madinger N."/>
            <person name="Lenaerts A."/>
            <person name="Ordway D."/>
            <person name="DeGroote M.A."/>
            <person name="Parker T."/>
            <person name="Sizemore C."/>
            <person name="Tallon L.J."/>
            <person name="Sadzewicz L.K."/>
            <person name="Sengamalay N."/>
            <person name="Fraser C.M."/>
            <person name="Hine E."/>
            <person name="Shefchek K.A."/>
            <person name="Das S.P."/>
            <person name="Tettelin H."/>
        </authorList>
    </citation>
    <scope>NUCLEOTIDE SEQUENCE [LARGE SCALE GENOMIC DNA]</scope>
    <source>
        <strain evidence="2 3">21</strain>
    </source>
</reference>
<keyword evidence="1" id="KW-1133">Transmembrane helix</keyword>
<evidence type="ECO:0000256" key="1">
    <source>
        <dbReference type="SAM" id="Phobius"/>
    </source>
</evidence>